<feature type="region of interest" description="Disordered" evidence="1">
    <location>
        <begin position="157"/>
        <end position="261"/>
    </location>
</feature>
<sequence length="351" mass="39340">MAKSYFILELVTENTSTTNSLSFAKLHPQTFSESADNIDRFVRLYLDNANKKSKQKPHNKAFRQSKDELELENSIKSIRGGLLKEVSVLEKFSQDIQNYLLKNFSISDYKDEEEVIHPCQVNSPLSKSTNDCNKTGAKKQMQELSCGLEFLLTQNPDNKVVPNSVSTSSTSLNSPSTGTSSSSPDRAILKFETDLAPVHRNPSYPAKKQKIRSEKERDSLHHSDAIHKPTNIRKLSGSKGSKTKESIHLNETTRTPDGAIEKSGELVSLPSILNSSTHRSSKQLNKLQHSFPFNNNSNNNNNNKRTLLPSNSNESLIGINGNRNCHNCSRYNSAQRFRQMILKARQESGNC</sequence>
<protein>
    <submittedName>
        <fullName evidence="3">Uncharacterized protein</fullName>
    </submittedName>
</protein>
<dbReference type="AlphaFoldDB" id="A0AA85J7F2"/>
<evidence type="ECO:0000313" key="3">
    <source>
        <dbReference type="WBParaSite" id="TREG1_14610.1"/>
    </source>
</evidence>
<organism evidence="2 3">
    <name type="scientific">Trichobilharzia regenti</name>
    <name type="common">Nasal bird schistosome</name>
    <dbReference type="NCBI Taxonomy" id="157069"/>
    <lineage>
        <taxon>Eukaryota</taxon>
        <taxon>Metazoa</taxon>
        <taxon>Spiralia</taxon>
        <taxon>Lophotrochozoa</taxon>
        <taxon>Platyhelminthes</taxon>
        <taxon>Trematoda</taxon>
        <taxon>Digenea</taxon>
        <taxon>Strigeidida</taxon>
        <taxon>Schistosomatoidea</taxon>
        <taxon>Schistosomatidae</taxon>
        <taxon>Trichobilharzia</taxon>
    </lineage>
</organism>
<keyword evidence="2" id="KW-1185">Reference proteome</keyword>
<name>A0AA85J7F2_TRIRE</name>
<feature type="compositionally biased region" description="Low complexity" evidence="1">
    <location>
        <begin position="158"/>
        <end position="184"/>
    </location>
</feature>
<feature type="compositionally biased region" description="Basic and acidic residues" evidence="1">
    <location>
        <begin position="211"/>
        <end position="227"/>
    </location>
</feature>
<proteinExistence type="predicted"/>
<dbReference type="Proteomes" id="UP000050795">
    <property type="component" value="Unassembled WGS sequence"/>
</dbReference>
<dbReference type="WBParaSite" id="TREG1_14610.1">
    <property type="protein sequence ID" value="TREG1_14610.1"/>
    <property type="gene ID" value="TREG1_14610"/>
</dbReference>
<evidence type="ECO:0000256" key="1">
    <source>
        <dbReference type="SAM" id="MobiDB-lite"/>
    </source>
</evidence>
<reference evidence="3" key="2">
    <citation type="submission" date="2023-11" db="UniProtKB">
        <authorList>
            <consortium name="WormBaseParasite"/>
        </authorList>
    </citation>
    <scope>IDENTIFICATION</scope>
</reference>
<evidence type="ECO:0000313" key="2">
    <source>
        <dbReference type="Proteomes" id="UP000050795"/>
    </source>
</evidence>
<reference evidence="2" key="1">
    <citation type="submission" date="2022-06" db="EMBL/GenBank/DDBJ databases">
        <authorList>
            <person name="Berger JAMES D."/>
            <person name="Berger JAMES D."/>
        </authorList>
    </citation>
    <scope>NUCLEOTIDE SEQUENCE [LARGE SCALE GENOMIC DNA]</scope>
</reference>
<accession>A0AA85J7F2</accession>